<reference evidence="3" key="2">
    <citation type="submission" date="2020-04" db="EMBL/GenBank/DDBJ databases">
        <authorList>
            <consortium name="NCBI Genome Project"/>
        </authorList>
    </citation>
    <scope>NUCLEOTIDE SEQUENCE</scope>
    <source>
        <strain evidence="3">CBS 304.34</strain>
    </source>
</reference>
<evidence type="ECO:0000313" key="3">
    <source>
        <dbReference type="RefSeq" id="XP_033573325.1"/>
    </source>
</evidence>
<organism evidence="1">
    <name type="scientific">Mytilinidion resinicola</name>
    <dbReference type="NCBI Taxonomy" id="574789"/>
    <lineage>
        <taxon>Eukaryota</taxon>
        <taxon>Fungi</taxon>
        <taxon>Dikarya</taxon>
        <taxon>Ascomycota</taxon>
        <taxon>Pezizomycotina</taxon>
        <taxon>Dothideomycetes</taxon>
        <taxon>Pleosporomycetidae</taxon>
        <taxon>Mytilinidiales</taxon>
        <taxon>Mytilinidiaceae</taxon>
        <taxon>Mytilinidion</taxon>
    </lineage>
</organism>
<dbReference type="RefSeq" id="XP_033573325.1">
    <property type="nucleotide sequence ID" value="XM_033729053.1"/>
</dbReference>
<protein>
    <submittedName>
        <fullName evidence="1 3">Uncharacterized protein</fullName>
    </submittedName>
</protein>
<name>A0A6A6YC15_9PEZI</name>
<dbReference type="EMBL" id="MU003707">
    <property type="protein sequence ID" value="KAF2806361.1"/>
    <property type="molecule type" value="Genomic_DNA"/>
</dbReference>
<dbReference type="Proteomes" id="UP000504636">
    <property type="component" value="Unplaced"/>
</dbReference>
<reference evidence="3" key="3">
    <citation type="submission" date="2025-04" db="UniProtKB">
        <authorList>
            <consortium name="RefSeq"/>
        </authorList>
    </citation>
    <scope>IDENTIFICATION</scope>
    <source>
        <strain evidence="3">CBS 304.34</strain>
    </source>
</reference>
<proteinExistence type="predicted"/>
<accession>A0A6A6YC15</accession>
<evidence type="ECO:0000313" key="2">
    <source>
        <dbReference type="Proteomes" id="UP000504636"/>
    </source>
</evidence>
<keyword evidence="2" id="KW-1185">Reference proteome</keyword>
<dbReference type="GeneID" id="54469946"/>
<sequence length="86" mass="9601">MSMLRIFKLTRSRNRPLIVKLTPSGVLHEQDSERHTVLSFLDSMLATCSSTLAHRVEPGPVGNRTVLRRGFQFPSWLPVSELVAAG</sequence>
<reference evidence="1 3" key="1">
    <citation type="journal article" date="2020" name="Stud. Mycol.">
        <title>101 Dothideomycetes genomes: a test case for predicting lifestyles and emergence of pathogens.</title>
        <authorList>
            <person name="Haridas S."/>
            <person name="Albert R."/>
            <person name="Binder M."/>
            <person name="Bloem J."/>
            <person name="Labutti K."/>
            <person name="Salamov A."/>
            <person name="Andreopoulos B."/>
            <person name="Baker S."/>
            <person name="Barry K."/>
            <person name="Bills G."/>
            <person name="Bluhm B."/>
            <person name="Cannon C."/>
            <person name="Castanera R."/>
            <person name="Culley D."/>
            <person name="Daum C."/>
            <person name="Ezra D."/>
            <person name="Gonzalez J."/>
            <person name="Henrissat B."/>
            <person name="Kuo A."/>
            <person name="Liang C."/>
            <person name="Lipzen A."/>
            <person name="Lutzoni F."/>
            <person name="Magnuson J."/>
            <person name="Mondo S."/>
            <person name="Nolan M."/>
            <person name="Ohm R."/>
            <person name="Pangilinan J."/>
            <person name="Park H.-J."/>
            <person name="Ramirez L."/>
            <person name="Alfaro M."/>
            <person name="Sun H."/>
            <person name="Tritt A."/>
            <person name="Yoshinaga Y."/>
            <person name="Zwiers L.-H."/>
            <person name="Turgeon B."/>
            <person name="Goodwin S."/>
            <person name="Spatafora J."/>
            <person name="Crous P."/>
            <person name="Grigoriev I."/>
        </authorList>
    </citation>
    <scope>NUCLEOTIDE SEQUENCE</scope>
    <source>
        <strain evidence="1 3">CBS 304.34</strain>
    </source>
</reference>
<evidence type="ECO:0000313" key="1">
    <source>
        <dbReference type="EMBL" id="KAF2806361.1"/>
    </source>
</evidence>
<gene>
    <name evidence="1 3" type="ORF">BDZ99DRAFT_94023</name>
</gene>
<dbReference type="AlphaFoldDB" id="A0A6A6YC15"/>